<keyword evidence="1" id="KW-0812">Transmembrane</keyword>
<gene>
    <name evidence="2" type="ORF">NARC_10110</name>
</gene>
<feature type="transmembrane region" description="Helical" evidence="1">
    <location>
        <begin position="6"/>
        <end position="26"/>
    </location>
</feature>
<keyword evidence="3" id="KW-1185">Reference proteome</keyword>
<evidence type="ECO:0000313" key="3">
    <source>
        <dbReference type="Proteomes" id="UP000315289"/>
    </source>
</evidence>
<name>A0A557SYM5_9ARCH</name>
<evidence type="ECO:0000313" key="2">
    <source>
        <dbReference type="EMBL" id="TVP41704.1"/>
    </source>
</evidence>
<proteinExistence type="predicted"/>
<accession>A0A557SYM5</accession>
<dbReference type="Proteomes" id="UP000315289">
    <property type="component" value="Unassembled WGS sequence"/>
</dbReference>
<sequence>MNQNHSTLFIMIYAIISSVIGASVLLQISYAQLEENNFDTGNPMTDNLSNSFPQSGSPSSNEDIVIANNNDGTYFVWESDNNGNSEIIFAKRTNNGFDYKLNLSNSSVTESLNPNMLVDNRNIYFTWWEKHDNGTQIPVFRATSDSGTTFGGITTLSQLPFK</sequence>
<dbReference type="EMBL" id="VOAH01000001">
    <property type="protein sequence ID" value="TVP41704.1"/>
    <property type="molecule type" value="Genomic_DNA"/>
</dbReference>
<keyword evidence="1" id="KW-0472">Membrane</keyword>
<organism evidence="2 3">
    <name type="scientific">Candidatus Nitrosocosmicus arcticus</name>
    <dbReference type="NCBI Taxonomy" id="2035267"/>
    <lineage>
        <taxon>Archaea</taxon>
        <taxon>Nitrososphaerota</taxon>
        <taxon>Nitrososphaeria</taxon>
        <taxon>Nitrososphaerales</taxon>
        <taxon>Nitrososphaeraceae</taxon>
        <taxon>Candidatus Nitrosocosmicus</taxon>
    </lineage>
</organism>
<keyword evidence="1" id="KW-1133">Transmembrane helix</keyword>
<protein>
    <submittedName>
        <fullName evidence="2">Putative Cell Wall protein with PKD repeat domain</fullName>
    </submittedName>
</protein>
<evidence type="ECO:0000256" key="1">
    <source>
        <dbReference type="SAM" id="Phobius"/>
    </source>
</evidence>
<dbReference type="RefSeq" id="WP_144728293.1">
    <property type="nucleotide sequence ID" value="NZ_ML675578.1"/>
</dbReference>
<dbReference type="AlphaFoldDB" id="A0A557SYM5"/>
<reference evidence="2 3" key="1">
    <citation type="journal article" date="2019" name="Front. Microbiol.">
        <title>Ammonia Oxidation by the Arctic Terrestrial Thaumarchaeote Candidatus Nitrosocosmicus arcticus Is Stimulated by Increasing Temperatures.</title>
        <authorList>
            <person name="Alves R.J.E."/>
            <person name="Kerou M."/>
            <person name="Zappe A."/>
            <person name="Bittner R."/>
            <person name="Abby S.S."/>
            <person name="Schmidt H.A."/>
            <person name="Pfeifer K."/>
            <person name="Schleper C."/>
        </authorList>
    </citation>
    <scope>NUCLEOTIDE SEQUENCE [LARGE SCALE GENOMIC DNA]</scope>
    <source>
        <strain evidence="2 3">Kfb</strain>
    </source>
</reference>
<comment type="caution">
    <text evidence="2">The sequence shown here is derived from an EMBL/GenBank/DDBJ whole genome shotgun (WGS) entry which is preliminary data.</text>
</comment>